<feature type="compositionally biased region" description="Acidic residues" evidence="1">
    <location>
        <begin position="24"/>
        <end position="36"/>
    </location>
</feature>
<protein>
    <submittedName>
        <fullName evidence="2">Uncharacterized protein</fullName>
    </submittedName>
</protein>
<evidence type="ECO:0000313" key="2">
    <source>
        <dbReference type="EMBL" id="MDT0348256.1"/>
    </source>
</evidence>
<keyword evidence="3" id="KW-1185">Reference proteome</keyword>
<dbReference type="Proteomes" id="UP001183202">
    <property type="component" value="Unassembled WGS sequence"/>
</dbReference>
<sequence length="111" mass="11321">MDDNRSTRLRGPDAVPDENAGVDVDVEPAVDTDGDGVPDTLLTTELTADGADLLVHTDLDADGVAERVFRIGPDGAVHTDPVPGVAAAGPVTGSVRAEWPGLLGRLFGPGP</sequence>
<reference evidence="3" key="1">
    <citation type="submission" date="2023-07" db="EMBL/GenBank/DDBJ databases">
        <title>30 novel species of actinomycetes from the DSMZ collection.</title>
        <authorList>
            <person name="Nouioui I."/>
        </authorList>
    </citation>
    <scope>NUCLEOTIDE SEQUENCE [LARGE SCALE GENOMIC DNA]</scope>
    <source>
        <strain evidence="3">DSM 45834</strain>
    </source>
</reference>
<feature type="region of interest" description="Disordered" evidence="1">
    <location>
        <begin position="1"/>
        <end position="37"/>
    </location>
</feature>
<dbReference type="RefSeq" id="WP_311554153.1">
    <property type="nucleotide sequence ID" value="NZ_JAVREJ010000001.1"/>
</dbReference>
<organism evidence="2 3">
    <name type="scientific">Pseudonocardia charpentierae</name>
    <dbReference type="NCBI Taxonomy" id="3075545"/>
    <lineage>
        <taxon>Bacteria</taxon>
        <taxon>Bacillati</taxon>
        <taxon>Actinomycetota</taxon>
        <taxon>Actinomycetes</taxon>
        <taxon>Pseudonocardiales</taxon>
        <taxon>Pseudonocardiaceae</taxon>
        <taxon>Pseudonocardia</taxon>
    </lineage>
</organism>
<dbReference type="EMBL" id="JAVREJ010000001">
    <property type="protein sequence ID" value="MDT0348256.1"/>
    <property type="molecule type" value="Genomic_DNA"/>
</dbReference>
<comment type="caution">
    <text evidence="2">The sequence shown here is derived from an EMBL/GenBank/DDBJ whole genome shotgun (WGS) entry which is preliminary data.</text>
</comment>
<name>A0ABU2N3D4_9PSEU</name>
<evidence type="ECO:0000256" key="1">
    <source>
        <dbReference type="SAM" id="MobiDB-lite"/>
    </source>
</evidence>
<proteinExistence type="predicted"/>
<accession>A0ABU2N3D4</accession>
<gene>
    <name evidence="2" type="ORF">RM445_01805</name>
</gene>
<evidence type="ECO:0000313" key="3">
    <source>
        <dbReference type="Proteomes" id="UP001183202"/>
    </source>
</evidence>